<proteinExistence type="predicted"/>
<feature type="compositionally biased region" description="Basic residues" evidence="1">
    <location>
        <begin position="50"/>
        <end position="59"/>
    </location>
</feature>
<dbReference type="HOGENOM" id="CLU_821633_0_0_1"/>
<protein>
    <submittedName>
        <fullName evidence="2">Uncharacterized protein</fullName>
    </submittedName>
</protein>
<evidence type="ECO:0000313" key="2">
    <source>
        <dbReference type="EMBL" id="CCA71900.1"/>
    </source>
</evidence>
<feature type="compositionally biased region" description="Basic residues" evidence="1">
    <location>
        <begin position="229"/>
        <end position="240"/>
    </location>
</feature>
<gene>
    <name evidence="2" type="ORF">PIIN_05835</name>
</gene>
<dbReference type="InParanoid" id="G4TKQ7"/>
<accession>G4TKQ7</accession>
<feature type="region of interest" description="Disordered" evidence="1">
    <location>
        <begin position="1"/>
        <end position="267"/>
    </location>
</feature>
<feature type="compositionally biased region" description="Basic and acidic residues" evidence="1">
    <location>
        <begin position="256"/>
        <end position="266"/>
    </location>
</feature>
<keyword evidence="3" id="KW-1185">Reference proteome</keyword>
<name>G4TKQ7_SERID</name>
<dbReference type="OrthoDB" id="3268242at2759"/>
<feature type="compositionally biased region" description="Polar residues" evidence="1">
    <location>
        <begin position="158"/>
        <end position="176"/>
    </location>
</feature>
<dbReference type="EMBL" id="CAFZ01000139">
    <property type="protein sequence ID" value="CCA71900.1"/>
    <property type="molecule type" value="Genomic_DNA"/>
</dbReference>
<sequence length="338" mass="35904">MSSPTTTRARPRRASRAAVATSIDENGPSSDAVMTDEDAPAALKPAAKSQVKRRGRKSQKVIESDEEEDEDGYERGKSSTMAYAATPEQSQGEGTLPAQEMDNGDISLGLFEDDAMGSTTPQVPPGVSPLKKNGAMMRRTKKKAASATPSRGEDGKMTDSNTMDVTESQASTNAVGESQAVIGQASVSTPNPTSKASISTPGTLSSQPEGTTKRKEMEGGSSAPERPAKRAKLPPIKKHAVTPGSGTPSGSTVDKLAGKIGRERQIVDGPVTNDIDLRNEDAFAQLFKKSGTGKSEARYDLTTSEKMEQKKAELSRLREEYVTKKNKAKASCPIRDLQ</sequence>
<feature type="compositionally biased region" description="Polar residues" evidence="1">
    <location>
        <begin position="185"/>
        <end position="210"/>
    </location>
</feature>
<reference evidence="2 3" key="1">
    <citation type="journal article" date="2011" name="PLoS Pathog.">
        <title>Endophytic Life Strategies Decoded by Genome and Transcriptome Analyses of the Mutualistic Root Symbiont Piriformospora indica.</title>
        <authorList>
            <person name="Zuccaro A."/>
            <person name="Lahrmann U."/>
            <person name="Guldener U."/>
            <person name="Langen G."/>
            <person name="Pfiffi S."/>
            <person name="Biedenkopf D."/>
            <person name="Wong P."/>
            <person name="Samans B."/>
            <person name="Grimm C."/>
            <person name="Basiewicz M."/>
            <person name="Murat C."/>
            <person name="Martin F."/>
            <person name="Kogel K.H."/>
        </authorList>
    </citation>
    <scope>NUCLEOTIDE SEQUENCE [LARGE SCALE GENOMIC DNA]</scope>
    <source>
        <strain evidence="2 3">DSM 11827</strain>
    </source>
</reference>
<evidence type="ECO:0000313" key="3">
    <source>
        <dbReference type="Proteomes" id="UP000007148"/>
    </source>
</evidence>
<comment type="caution">
    <text evidence="2">The sequence shown here is derived from an EMBL/GenBank/DDBJ whole genome shotgun (WGS) entry which is preliminary data.</text>
</comment>
<evidence type="ECO:0000256" key="1">
    <source>
        <dbReference type="SAM" id="MobiDB-lite"/>
    </source>
</evidence>
<dbReference type="Proteomes" id="UP000007148">
    <property type="component" value="Unassembled WGS sequence"/>
</dbReference>
<organism evidence="2 3">
    <name type="scientific">Serendipita indica (strain DSM 11827)</name>
    <name type="common">Root endophyte fungus</name>
    <name type="synonym">Piriformospora indica</name>
    <dbReference type="NCBI Taxonomy" id="1109443"/>
    <lineage>
        <taxon>Eukaryota</taxon>
        <taxon>Fungi</taxon>
        <taxon>Dikarya</taxon>
        <taxon>Basidiomycota</taxon>
        <taxon>Agaricomycotina</taxon>
        <taxon>Agaricomycetes</taxon>
        <taxon>Sebacinales</taxon>
        <taxon>Serendipitaceae</taxon>
        <taxon>Serendipita</taxon>
    </lineage>
</organism>
<dbReference type="AlphaFoldDB" id="G4TKQ7"/>